<evidence type="ECO:0000256" key="3">
    <source>
        <dbReference type="ARBA" id="ARBA00022741"/>
    </source>
</evidence>
<keyword evidence="3" id="KW-0547">Nucleotide-binding</keyword>
<dbReference type="KEGG" id="mhk:DFR87_08615"/>
<sequence>MMYSVELIVINKEGVRDPEGETLKRYVIDSTLPGKVLDARVGKIIIMKINASSKEEAEDLARRLAEQRRLYNPIVHKIRVRAERVEDSNN</sequence>
<reference evidence="7" key="2">
    <citation type="submission" date="2020-03" db="EMBL/GenBank/DDBJ databases">
        <title>Complete Genome Sequences of Extremely Thermoacidophilic, Metal-Mobilizing Type-Strain Members of the Archaeal Family Sulfolobaceae: Acidianus brierleyi DSM-1651T, Acidianus sulfidivorans DSM-18786T, Metallosphaera hakonensis DSM-7519T, and Metallosphaera prunae DSM-10039T.</title>
        <authorList>
            <person name="Counts J.A."/>
            <person name="Kelly R.M."/>
        </authorList>
    </citation>
    <scope>NUCLEOTIDE SEQUENCE [LARGE SCALE GENOMIC DNA]</scope>
    <source>
        <strain evidence="7">HO1-1</strain>
    </source>
</reference>
<reference evidence="7" key="3">
    <citation type="submission" date="2020-03" db="EMBL/GenBank/DDBJ databases">
        <title>Sequencing and Assembly of Multiple Reported Metal-Biooxidizing Members of the Extremely Thermoacidophilic Archaeal Family Sulfolobaceae.</title>
        <authorList>
            <person name="Counts J.A."/>
            <person name="Kelly R.M."/>
        </authorList>
    </citation>
    <scope>NUCLEOTIDE SEQUENCE [LARGE SCALE GENOMIC DNA]</scope>
    <source>
        <strain evidence="7">HO1-1</strain>
    </source>
</reference>
<evidence type="ECO:0000256" key="4">
    <source>
        <dbReference type="ARBA" id="ARBA00022755"/>
    </source>
</evidence>
<dbReference type="OrthoDB" id="56303at2157"/>
<organism evidence="6 7">
    <name type="scientific">Metallosphaera hakonensis JCM 8857 = DSM 7519</name>
    <dbReference type="NCBI Taxonomy" id="1293036"/>
    <lineage>
        <taxon>Archaea</taxon>
        <taxon>Thermoproteota</taxon>
        <taxon>Thermoprotei</taxon>
        <taxon>Sulfolobales</taxon>
        <taxon>Sulfolobaceae</taxon>
        <taxon>Metallosphaera</taxon>
    </lineage>
</organism>
<keyword evidence="4" id="KW-0658">Purine biosynthesis</keyword>
<dbReference type="RefSeq" id="WP_054836345.1">
    <property type="nucleotide sequence ID" value="NZ_BBBA01000003.1"/>
</dbReference>
<name>A0A2U9IUK7_9CREN</name>
<dbReference type="Proteomes" id="UP000247586">
    <property type="component" value="Chromosome"/>
</dbReference>
<evidence type="ECO:0000256" key="5">
    <source>
        <dbReference type="ARBA" id="ARBA00022840"/>
    </source>
</evidence>
<dbReference type="EMBL" id="CP029287">
    <property type="protein sequence ID" value="AWR99739.1"/>
    <property type="molecule type" value="Genomic_DNA"/>
</dbReference>
<keyword evidence="1" id="KW-0963">Cytoplasm</keyword>
<dbReference type="AlphaFoldDB" id="A0A2U9IUK7"/>
<accession>A0A2U9IUK7</accession>
<gene>
    <name evidence="6" type="ORF">DFR87_08615</name>
</gene>
<evidence type="ECO:0000256" key="2">
    <source>
        <dbReference type="ARBA" id="ARBA00022598"/>
    </source>
</evidence>
<keyword evidence="7" id="KW-1185">Reference proteome</keyword>
<dbReference type="InterPro" id="IPR036604">
    <property type="entry name" value="PurS-like_sf"/>
</dbReference>
<keyword evidence="2" id="KW-0436">Ligase</keyword>
<dbReference type="GO" id="GO:0006164">
    <property type="term" value="P:purine nucleotide biosynthetic process"/>
    <property type="evidence" value="ECO:0007669"/>
    <property type="project" value="UniProtKB-KW"/>
</dbReference>
<dbReference type="Gene3D" id="3.30.1280.10">
    <property type="entry name" value="Phosphoribosylformylglycinamidine synthase subunit PurS"/>
    <property type="match status" value="1"/>
</dbReference>
<dbReference type="PANTHER" id="PTHR34696">
    <property type="entry name" value="PHOSPHORIBOSYLFORMYLGLYCINAMIDINE SYNTHASE SUBUNIT PURS"/>
    <property type="match status" value="1"/>
</dbReference>
<keyword evidence="5" id="KW-0067">ATP-binding</keyword>
<dbReference type="NCBIfam" id="NF004450">
    <property type="entry name" value="PRK05783.1"/>
    <property type="match status" value="1"/>
</dbReference>
<dbReference type="GO" id="GO:0016874">
    <property type="term" value="F:ligase activity"/>
    <property type="evidence" value="ECO:0007669"/>
    <property type="project" value="UniProtKB-KW"/>
</dbReference>
<dbReference type="SUPFAM" id="SSF82697">
    <property type="entry name" value="PurS-like"/>
    <property type="match status" value="1"/>
</dbReference>
<dbReference type="Pfam" id="PF02700">
    <property type="entry name" value="PurS"/>
    <property type="match status" value="1"/>
</dbReference>
<dbReference type="STRING" id="1293036.GCA_001315825_00869"/>
<protein>
    <submittedName>
        <fullName evidence="6">Phosphoribosylformylglycinamidine synthase PurS protein</fullName>
    </submittedName>
</protein>
<proteinExistence type="predicted"/>
<dbReference type="GO" id="GO:0005524">
    <property type="term" value="F:ATP binding"/>
    <property type="evidence" value="ECO:0007669"/>
    <property type="project" value="UniProtKB-KW"/>
</dbReference>
<reference evidence="6 7" key="1">
    <citation type="submission" date="2018-05" db="EMBL/GenBank/DDBJ databases">
        <title>Complete Genome Sequences of Extremely Thermoacidophilic, Metal-Mobilizing Type-Strain Members of the Archaeal Family Sulfolobaceae: Acidianus brierleyi DSM-1651T, Acidianus sulfidivorans DSM-18786T, Metallosphaera hakonensis DSM-7519T, and Metallosphaera prunae DSM-10039T.</title>
        <authorList>
            <person name="Counts J.A."/>
            <person name="Kelly R.M."/>
        </authorList>
    </citation>
    <scope>NUCLEOTIDE SEQUENCE [LARGE SCALE GENOMIC DNA]</scope>
    <source>
        <strain evidence="6 7">HO1-1</strain>
    </source>
</reference>
<dbReference type="PANTHER" id="PTHR34696:SF1">
    <property type="entry name" value="PHOSPHORIBOSYLFORMYLGLYCINAMIDINE SYNTHASE SUBUNIT PURS"/>
    <property type="match status" value="1"/>
</dbReference>
<evidence type="ECO:0000313" key="7">
    <source>
        <dbReference type="Proteomes" id="UP000247586"/>
    </source>
</evidence>
<evidence type="ECO:0000313" key="6">
    <source>
        <dbReference type="EMBL" id="AWR99739.1"/>
    </source>
</evidence>
<dbReference type="GeneID" id="36835399"/>
<evidence type="ECO:0000256" key="1">
    <source>
        <dbReference type="ARBA" id="ARBA00022490"/>
    </source>
</evidence>
<dbReference type="InterPro" id="IPR003850">
    <property type="entry name" value="PurS"/>
</dbReference>